<organism evidence="2 3">
    <name type="scientific">Calidifontibacter indicus</name>
    <dbReference type="NCBI Taxonomy" id="419650"/>
    <lineage>
        <taxon>Bacteria</taxon>
        <taxon>Bacillati</taxon>
        <taxon>Actinomycetota</taxon>
        <taxon>Actinomycetes</taxon>
        <taxon>Micrococcales</taxon>
        <taxon>Dermacoccaceae</taxon>
        <taxon>Calidifontibacter</taxon>
    </lineage>
</organism>
<proteinExistence type="predicted"/>
<accession>A0A3D9UIM9</accession>
<keyword evidence="3" id="KW-1185">Reference proteome</keyword>
<protein>
    <submittedName>
        <fullName evidence="2">Uncharacterized protein</fullName>
    </submittedName>
</protein>
<gene>
    <name evidence="2" type="ORF">DFJ65_0226</name>
</gene>
<dbReference type="EMBL" id="QTUA01000001">
    <property type="protein sequence ID" value="REF29292.1"/>
    <property type="molecule type" value="Genomic_DNA"/>
</dbReference>
<name>A0A3D9UIM9_9MICO</name>
<dbReference type="AlphaFoldDB" id="A0A3D9UIM9"/>
<comment type="caution">
    <text evidence="2">The sequence shown here is derived from an EMBL/GenBank/DDBJ whole genome shotgun (WGS) entry which is preliminary data.</text>
</comment>
<evidence type="ECO:0000313" key="2">
    <source>
        <dbReference type="EMBL" id="REF29292.1"/>
    </source>
</evidence>
<reference evidence="2 3" key="1">
    <citation type="submission" date="2018-08" db="EMBL/GenBank/DDBJ databases">
        <title>Sequencing the genomes of 1000 actinobacteria strains.</title>
        <authorList>
            <person name="Klenk H.-P."/>
        </authorList>
    </citation>
    <scope>NUCLEOTIDE SEQUENCE [LARGE SCALE GENOMIC DNA]</scope>
    <source>
        <strain evidence="2 3">DSM 22967</strain>
    </source>
</reference>
<dbReference type="Proteomes" id="UP000256253">
    <property type="component" value="Unassembled WGS sequence"/>
</dbReference>
<feature type="region of interest" description="Disordered" evidence="1">
    <location>
        <begin position="117"/>
        <end position="141"/>
    </location>
</feature>
<sequence length="262" mass="27981">MSVNPLPQIRAVQLFTPNALTTVIGVHFVGTAQPDFFGFTALTPAKRRLLALGQRPTPMLTVSIGAHQMLRQLSAGFAGILSTESGHRVVRDFLWALARLDGPQVMRIAHYLGRSAAGRTRPNPAPAPSAQSAPAKRPVSDRERAVAFLTADSRAEDAGLVDDVCSRFARLSAREQVAVGQAIRAIIDAYSVLGRLTPQRRTRPGPDGLSPADDAAAAVDAALTRLAAALHEAQESDTSSLRALRLYAGQWAERPDDPLNLG</sequence>
<evidence type="ECO:0000256" key="1">
    <source>
        <dbReference type="SAM" id="MobiDB-lite"/>
    </source>
</evidence>
<dbReference type="RefSeq" id="WP_115921422.1">
    <property type="nucleotide sequence ID" value="NZ_QTUA01000001.1"/>
</dbReference>
<evidence type="ECO:0000313" key="3">
    <source>
        <dbReference type="Proteomes" id="UP000256253"/>
    </source>
</evidence>